<comment type="caution">
    <text evidence="1">The sequence shown here is derived from an EMBL/GenBank/DDBJ whole genome shotgun (WGS) entry which is preliminary data.</text>
</comment>
<accession>A0AAN9F024</accession>
<keyword evidence="2" id="KW-1185">Reference proteome</keyword>
<organism evidence="1 2">
    <name type="scientific">Crotalaria pallida</name>
    <name type="common">Smooth rattlebox</name>
    <name type="synonym">Crotalaria striata</name>
    <dbReference type="NCBI Taxonomy" id="3830"/>
    <lineage>
        <taxon>Eukaryota</taxon>
        <taxon>Viridiplantae</taxon>
        <taxon>Streptophyta</taxon>
        <taxon>Embryophyta</taxon>
        <taxon>Tracheophyta</taxon>
        <taxon>Spermatophyta</taxon>
        <taxon>Magnoliopsida</taxon>
        <taxon>eudicotyledons</taxon>
        <taxon>Gunneridae</taxon>
        <taxon>Pentapetalae</taxon>
        <taxon>rosids</taxon>
        <taxon>fabids</taxon>
        <taxon>Fabales</taxon>
        <taxon>Fabaceae</taxon>
        <taxon>Papilionoideae</taxon>
        <taxon>50 kb inversion clade</taxon>
        <taxon>genistoids sensu lato</taxon>
        <taxon>core genistoids</taxon>
        <taxon>Crotalarieae</taxon>
        <taxon>Crotalaria</taxon>
    </lineage>
</organism>
<evidence type="ECO:0000313" key="2">
    <source>
        <dbReference type="Proteomes" id="UP001372338"/>
    </source>
</evidence>
<protein>
    <submittedName>
        <fullName evidence="1">Uncharacterized protein</fullName>
    </submittedName>
</protein>
<evidence type="ECO:0000313" key="1">
    <source>
        <dbReference type="EMBL" id="KAK7267137.1"/>
    </source>
</evidence>
<dbReference type="AlphaFoldDB" id="A0AAN9F024"/>
<gene>
    <name evidence="1" type="ORF">RIF29_19801</name>
</gene>
<name>A0AAN9F024_CROPI</name>
<reference evidence="1 2" key="1">
    <citation type="submission" date="2024-01" db="EMBL/GenBank/DDBJ databases">
        <title>The genomes of 5 underutilized Papilionoideae crops provide insights into root nodulation and disease resistanc.</title>
        <authorList>
            <person name="Yuan L."/>
        </authorList>
    </citation>
    <scope>NUCLEOTIDE SEQUENCE [LARGE SCALE GENOMIC DNA]</scope>
    <source>
        <strain evidence="1">ZHUSHIDOU_FW_LH</strain>
        <tissue evidence="1">Leaf</tissue>
    </source>
</reference>
<sequence>MNSITILGSRMVHKISYCLNISRKLCNQPFHCCDDDENENGVRNGFELVEDPLKKMCVDTSESVDSNKDGSFDRWKFLPRVRLKMDVERVLDVLRQDDPEFDFR</sequence>
<proteinExistence type="predicted"/>
<dbReference type="Proteomes" id="UP001372338">
    <property type="component" value="Unassembled WGS sequence"/>
</dbReference>
<dbReference type="EMBL" id="JAYWIO010000004">
    <property type="protein sequence ID" value="KAK7267137.1"/>
    <property type="molecule type" value="Genomic_DNA"/>
</dbReference>